<proteinExistence type="predicted"/>
<feature type="DNA-binding region" description="OmpR/PhoB-type" evidence="2">
    <location>
        <begin position="1"/>
        <end position="42"/>
    </location>
</feature>
<name>A0A3M5DHI4_PSEAI</name>
<protein>
    <recommendedName>
        <fullName evidence="3">OmpR/PhoB-type domain-containing protein</fullName>
    </recommendedName>
</protein>
<dbReference type="GO" id="GO:0006355">
    <property type="term" value="P:regulation of DNA-templated transcription"/>
    <property type="evidence" value="ECO:0007669"/>
    <property type="project" value="InterPro"/>
</dbReference>
<evidence type="ECO:0000313" key="4">
    <source>
        <dbReference type="EMBL" id="RMS48663.1"/>
    </source>
</evidence>
<dbReference type="EMBL" id="RBSQ01001044">
    <property type="protein sequence ID" value="RMS48663.1"/>
    <property type="molecule type" value="Genomic_DNA"/>
</dbReference>
<organism evidence="4 5">
    <name type="scientific">Pseudomonas aeruginosa</name>
    <dbReference type="NCBI Taxonomy" id="287"/>
    <lineage>
        <taxon>Bacteria</taxon>
        <taxon>Pseudomonadati</taxon>
        <taxon>Pseudomonadota</taxon>
        <taxon>Gammaproteobacteria</taxon>
        <taxon>Pseudomonadales</taxon>
        <taxon>Pseudomonadaceae</taxon>
        <taxon>Pseudomonas</taxon>
    </lineage>
</organism>
<keyword evidence="1 2" id="KW-0238">DNA-binding</keyword>
<evidence type="ECO:0000256" key="1">
    <source>
        <dbReference type="ARBA" id="ARBA00023125"/>
    </source>
</evidence>
<dbReference type="SUPFAM" id="SSF46894">
    <property type="entry name" value="C-terminal effector domain of the bipartite response regulators"/>
    <property type="match status" value="1"/>
</dbReference>
<dbReference type="InterPro" id="IPR036388">
    <property type="entry name" value="WH-like_DNA-bd_sf"/>
</dbReference>
<dbReference type="Gene3D" id="1.10.10.10">
    <property type="entry name" value="Winged helix-like DNA-binding domain superfamily/Winged helix DNA-binding domain"/>
    <property type="match status" value="1"/>
</dbReference>
<feature type="domain" description="OmpR/PhoB-type" evidence="3">
    <location>
        <begin position="1"/>
        <end position="42"/>
    </location>
</feature>
<dbReference type="GO" id="GO:0000160">
    <property type="term" value="P:phosphorelay signal transduction system"/>
    <property type="evidence" value="ECO:0007669"/>
    <property type="project" value="InterPro"/>
</dbReference>
<dbReference type="InterPro" id="IPR016032">
    <property type="entry name" value="Sig_transdc_resp-reg_C-effctor"/>
</dbReference>
<dbReference type="AlphaFoldDB" id="A0A3M5DHI4"/>
<reference evidence="4 5" key="1">
    <citation type="submission" date="2018-08" db="EMBL/GenBank/DDBJ databases">
        <title>Recombination of ecologically and evolutionarily significant loci maintains genetic cohesion in the Pseudomonas syringae species complex.</title>
        <authorList>
            <person name="Dillon M."/>
            <person name="Thakur S."/>
            <person name="Almeida R.N.D."/>
            <person name="Weir B.S."/>
            <person name="Guttman D.S."/>
        </authorList>
    </citation>
    <scope>NUCLEOTIDE SEQUENCE [LARGE SCALE GENOMIC DNA]</scope>
    <source>
        <strain evidence="4 5">ICMP 7846</strain>
    </source>
</reference>
<dbReference type="GO" id="GO:0003677">
    <property type="term" value="F:DNA binding"/>
    <property type="evidence" value="ECO:0007669"/>
    <property type="project" value="UniProtKB-UniRule"/>
</dbReference>
<dbReference type="CDD" id="cd00383">
    <property type="entry name" value="trans_reg_C"/>
    <property type="match status" value="1"/>
</dbReference>
<evidence type="ECO:0000256" key="2">
    <source>
        <dbReference type="PROSITE-ProRule" id="PRU01091"/>
    </source>
</evidence>
<dbReference type="Proteomes" id="UP000270834">
    <property type="component" value="Unassembled WGS sequence"/>
</dbReference>
<dbReference type="PROSITE" id="PS51755">
    <property type="entry name" value="OMPR_PHOB"/>
    <property type="match status" value="1"/>
</dbReference>
<comment type="caution">
    <text evidence="4">The sequence shown here is derived from an EMBL/GenBank/DDBJ whole genome shotgun (WGS) entry which is preliminary data.</text>
</comment>
<accession>A0A3M5DHI4</accession>
<evidence type="ECO:0000259" key="3">
    <source>
        <dbReference type="PROSITE" id="PS51755"/>
    </source>
</evidence>
<gene>
    <name evidence="4" type="ORF">ALP65_00720</name>
</gene>
<sequence>MNFDNDSNVVEVAICRLRAKIDDGFDLKLIHTIRGVGYVLEARR</sequence>
<dbReference type="Pfam" id="PF00486">
    <property type="entry name" value="Trans_reg_C"/>
    <property type="match status" value="1"/>
</dbReference>
<dbReference type="InterPro" id="IPR001867">
    <property type="entry name" value="OmpR/PhoB-type_DNA-bd"/>
</dbReference>
<evidence type="ECO:0000313" key="5">
    <source>
        <dbReference type="Proteomes" id="UP000270834"/>
    </source>
</evidence>